<evidence type="ECO:0000313" key="7">
    <source>
        <dbReference type="EMBL" id="AET57211.1"/>
    </source>
</evidence>
<feature type="transmembrane region" description="Helical" evidence="5">
    <location>
        <begin position="350"/>
        <end position="371"/>
    </location>
</feature>
<dbReference type="KEGG" id="pta:HPL003_02150"/>
<proteinExistence type="predicted"/>
<feature type="transmembrane region" description="Helical" evidence="5">
    <location>
        <begin position="262"/>
        <end position="282"/>
    </location>
</feature>
<keyword evidence="3 5" id="KW-1133">Transmembrane helix</keyword>
<dbReference type="PANTHER" id="PTHR43077:SF5">
    <property type="entry name" value="PHAGE INFECTION PROTEIN"/>
    <property type="match status" value="1"/>
</dbReference>
<dbReference type="InterPro" id="IPR051328">
    <property type="entry name" value="T7SS_ABC-Transporter"/>
</dbReference>
<keyword evidence="2 5" id="KW-0812">Transmembrane</keyword>
<feature type="transmembrane region" description="Helical" evidence="5">
    <location>
        <begin position="235"/>
        <end position="256"/>
    </location>
</feature>
<dbReference type="STRING" id="985665.HPL003_02150"/>
<dbReference type="AlphaFoldDB" id="G7VY33"/>
<dbReference type="OrthoDB" id="2208410at2"/>
<dbReference type="Proteomes" id="UP000005876">
    <property type="component" value="Chromosome"/>
</dbReference>
<dbReference type="eggNOG" id="COG1511">
    <property type="taxonomic scope" value="Bacteria"/>
</dbReference>
<evidence type="ECO:0000259" key="6">
    <source>
        <dbReference type="Pfam" id="PF12698"/>
    </source>
</evidence>
<feature type="transmembrane region" description="Helical" evidence="5">
    <location>
        <begin position="294"/>
        <end position="312"/>
    </location>
</feature>
<dbReference type="EMBL" id="CP003107">
    <property type="protein sequence ID" value="AET57211.1"/>
    <property type="molecule type" value="Genomic_DNA"/>
</dbReference>
<organism evidence="7 8">
    <name type="scientific">Paenibacillus terrae (strain HPL-003)</name>
    <dbReference type="NCBI Taxonomy" id="985665"/>
    <lineage>
        <taxon>Bacteria</taxon>
        <taxon>Bacillati</taxon>
        <taxon>Bacillota</taxon>
        <taxon>Bacilli</taxon>
        <taxon>Bacillales</taxon>
        <taxon>Paenibacillaceae</taxon>
        <taxon>Paenibacillus</taxon>
    </lineage>
</organism>
<keyword evidence="4 5" id="KW-0472">Membrane</keyword>
<evidence type="ECO:0000256" key="4">
    <source>
        <dbReference type="ARBA" id="ARBA00023136"/>
    </source>
</evidence>
<feature type="transmembrane region" description="Helical" evidence="5">
    <location>
        <begin position="12"/>
        <end position="33"/>
    </location>
</feature>
<protein>
    <recommendedName>
        <fullName evidence="6">ABC-2 type transporter transmembrane domain-containing protein</fullName>
    </recommendedName>
</protein>
<dbReference type="HOGENOM" id="CLU_055422_0_0_9"/>
<dbReference type="Pfam" id="PF12698">
    <property type="entry name" value="ABC2_membrane_3"/>
    <property type="match status" value="1"/>
</dbReference>
<dbReference type="InterPro" id="IPR013525">
    <property type="entry name" value="ABC2_TM"/>
</dbReference>
<dbReference type="Gene3D" id="3.40.1710.10">
    <property type="entry name" value="abc type-2 transporter like domain"/>
    <property type="match status" value="1"/>
</dbReference>
<dbReference type="PANTHER" id="PTHR43077">
    <property type="entry name" value="TRANSPORT PERMEASE YVFS-RELATED"/>
    <property type="match status" value="1"/>
</dbReference>
<gene>
    <name evidence="7" type="ordered locus">HPL003_02150</name>
</gene>
<accession>G7VY33</accession>
<feature type="domain" description="ABC-2 type transporter transmembrane" evidence="6">
    <location>
        <begin position="25"/>
        <end position="366"/>
    </location>
</feature>
<evidence type="ECO:0000256" key="1">
    <source>
        <dbReference type="ARBA" id="ARBA00004141"/>
    </source>
</evidence>
<evidence type="ECO:0000256" key="3">
    <source>
        <dbReference type="ARBA" id="ARBA00022989"/>
    </source>
</evidence>
<dbReference type="RefSeq" id="WP_014277994.1">
    <property type="nucleotide sequence ID" value="NC_016641.1"/>
</dbReference>
<evidence type="ECO:0000256" key="5">
    <source>
        <dbReference type="SAM" id="Phobius"/>
    </source>
</evidence>
<comment type="subcellular location">
    <subcellularLocation>
        <location evidence="1">Membrane</location>
        <topology evidence="1">Multi-pass membrane protein</topology>
    </subcellularLocation>
</comment>
<evidence type="ECO:0000256" key="2">
    <source>
        <dbReference type="ARBA" id="ARBA00022692"/>
    </source>
</evidence>
<name>G7VY33_PAETH</name>
<sequence length="385" mass="41329">MKNAMGLLLRQPTTIIGVVVALMFQLIFSIVWMTGYNGITDNTKNLSIAIVNEDDGLGANIADGLAANLPFQTEKMDSLSAAQTKLNTRGVQMVLYLASDFSKQLQTPGQTAQIHYYMNESNPQLIKTIMQSVAGNVTVLANKQAIAAGAQAILTQVNPNLSAAEARQSAQELSERVTSDIQTSNKVNGMQNQMVPMMLVFACFVGSMMKAQNLQISVNIVSRKYGKWNAFGARAMLNVIAAVVIGLVSTTMVHLLGGQSVVSFATMWGFVSLVLLAFMFFAQMFLILFGNAGMLLNITMLSTQLVSSGAIVPRELLSSFYNRVSDYLPATYAVEGIMNMLFGGPSLGTSAMALVWILVVCLAIGAAGVAVRRKKRETAPVPATS</sequence>
<dbReference type="GO" id="GO:0140359">
    <property type="term" value="F:ABC-type transporter activity"/>
    <property type="evidence" value="ECO:0007669"/>
    <property type="project" value="InterPro"/>
</dbReference>
<evidence type="ECO:0000313" key="8">
    <source>
        <dbReference type="Proteomes" id="UP000005876"/>
    </source>
</evidence>
<dbReference type="GO" id="GO:0016020">
    <property type="term" value="C:membrane"/>
    <property type="evidence" value="ECO:0007669"/>
    <property type="project" value="UniProtKB-SubCell"/>
</dbReference>
<reference evidence="7 8" key="3">
    <citation type="journal article" date="2012" name="J. Bacteriol.">
        <title>Genome Sequence of Paenibacillus terrae HPL-003, a Xylanase-Producing Bacterium Isolated from Soil Found in Forest Residue.</title>
        <authorList>
            <person name="Shin S.H."/>
            <person name="Kim S."/>
            <person name="Kim J.Y."/>
            <person name="Song H.Y."/>
            <person name="Cho S.J."/>
            <person name="Kim D.R."/>
            <person name="Lee K.I."/>
            <person name="Lim H.K."/>
            <person name="Park N.J."/>
            <person name="Hwang I.T."/>
            <person name="Yang K.S."/>
        </authorList>
    </citation>
    <scope>NUCLEOTIDE SEQUENCE [LARGE SCALE GENOMIC DNA]</scope>
    <source>
        <strain evidence="7 8">HPL-003</strain>
    </source>
</reference>
<reference key="2">
    <citation type="submission" date="2011-11" db="EMBL/GenBank/DDBJ databases">
        <authorList>
            <person name="Shin S.H."/>
            <person name="Kim S."/>
            <person name="Kim J.Y."/>
        </authorList>
    </citation>
    <scope>NUCLEOTIDE SEQUENCE</scope>
    <source>
        <strain>HPL-003</strain>
    </source>
</reference>
<reference evidence="8" key="1">
    <citation type="submission" date="2011-11" db="EMBL/GenBank/DDBJ databases">
        <title>Complete sequence of Paenibacillus terrae HPL-003.</title>
        <authorList>
            <person name="Shin S.H."/>
            <person name="Kim S."/>
            <person name="Kim J.Y."/>
        </authorList>
    </citation>
    <scope>NUCLEOTIDE SEQUENCE [LARGE SCALE GENOMIC DNA]</scope>
    <source>
        <strain evidence="8">HPL-003</strain>
    </source>
</reference>